<organism evidence="2 3">
    <name type="scientific">Mycena albidolilacea</name>
    <dbReference type="NCBI Taxonomy" id="1033008"/>
    <lineage>
        <taxon>Eukaryota</taxon>
        <taxon>Fungi</taxon>
        <taxon>Dikarya</taxon>
        <taxon>Basidiomycota</taxon>
        <taxon>Agaricomycotina</taxon>
        <taxon>Agaricomycetes</taxon>
        <taxon>Agaricomycetidae</taxon>
        <taxon>Agaricales</taxon>
        <taxon>Marasmiineae</taxon>
        <taxon>Mycenaceae</taxon>
        <taxon>Mycena</taxon>
    </lineage>
</organism>
<proteinExistence type="predicted"/>
<dbReference type="EMBL" id="JARIHO010000135">
    <property type="protein sequence ID" value="KAJ7301436.1"/>
    <property type="molecule type" value="Genomic_DNA"/>
</dbReference>
<dbReference type="AlphaFoldDB" id="A0AAD6YYZ1"/>
<name>A0AAD6YYZ1_9AGAR</name>
<gene>
    <name evidence="2" type="ORF">DFH08DRAFT_827559</name>
</gene>
<accession>A0AAD6YYZ1</accession>
<comment type="caution">
    <text evidence="2">The sequence shown here is derived from an EMBL/GenBank/DDBJ whole genome shotgun (WGS) entry which is preliminary data.</text>
</comment>
<dbReference type="Proteomes" id="UP001218218">
    <property type="component" value="Unassembled WGS sequence"/>
</dbReference>
<evidence type="ECO:0000256" key="1">
    <source>
        <dbReference type="SAM" id="MobiDB-lite"/>
    </source>
</evidence>
<protein>
    <submittedName>
        <fullName evidence="2">Uncharacterized protein</fullName>
    </submittedName>
</protein>
<evidence type="ECO:0000313" key="3">
    <source>
        <dbReference type="Proteomes" id="UP001218218"/>
    </source>
</evidence>
<keyword evidence="3" id="KW-1185">Reference proteome</keyword>
<sequence>MPPASVTFSVLKGPRSDSSEGSVEDIWGGSALGRGTPYSGFWIKMRRMLSSPALGHMRGHSRGNAAEGRTLRNWGRYTFSSGGGPLRLGEDPELEAGAVGLPVGAAISKHVACRVEVARLIIGFRCRWSKTGSEGPRDVLDFADMHEGISEEGWRWRAAVYALNHLDVESFHPYIPEDVLTRARALHGAAIEYPPSDVVDAREADFEELTSVTSTPRQAGGKRAWISYPAQLCVTGGADSGPPRVVTLHLGPMSPLDGDSAASRPWSSCTHAQAFSGSGAGGSLQVEIHDIVARLQVKDRLWSNQRVAPDWRPMLAYTFFAHG</sequence>
<feature type="region of interest" description="Disordered" evidence="1">
    <location>
        <begin position="1"/>
        <end position="26"/>
    </location>
</feature>
<reference evidence="2" key="1">
    <citation type="submission" date="2023-03" db="EMBL/GenBank/DDBJ databases">
        <title>Massive genome expansion in bonnet fungi (Mycena s.s.) driven by repeated elements and novel gene families across ecological guilds.</title>
        <authorList>
            <consortium name="Lawrence Berkeley National Laboratory"/>
            <person name="Harder C.B."/>
            <person name="Miyauchi S."/>
            <person name="Viragh M."/>
            <person name="Kuo A."/>
            <person name="Thoen E."/>
            <person name="Andreopoulos B."/>
            <person name="Lu D."/>
            <person name="Skrede I."/>
            <person name="Drula E."/>
            <person name="Henrissat B."/>
            <person name="Morin E."/>
            <person name="Kohler A."/>
            <person name="Barry K."/>
            <person name="LaButti K."/>
            <person name="Morin E."/>
            <person name="Salamov A."/>
            <person name="Lipzen A."/>
            <person name="Mereny Z."/>
            <person name="Hegedus B."/>
            <person name="Baldrian P."/>
            <person name="Stursova M."/>
            <person name="Weitz H."/>
            <person name="Taylor A."/>
            <person name="Grigoriev I.V."/>
            <person name="Nagy L.G."/>
            <person name="Martin F."/>
            <person name="Kauserud H."/>
        </authorList>
    </citation>
    <scope>NUCLEOTIDE SEQUENCE</scope>
    <source>
        <strain evidence="2">CBHHK002</strain>
    </source>
</reference>
<evidence type="ECO:0000313" key="2">
    <source>
        <dbReference type="EMBL" id="KAJ7301436.1"/>
    </source>
</evidence>